<feature type="compositionally biased region" description="Gly residues" evidence="1">
    <location>
        <begin position="512"/>
        <end position="526"/>
    </location>
</feature>
<feature type="region of interest" description="Disordered" evidence="1">
    <location>
        <begin position="112"/>
        <end position="131"/>
    </location>
</feature>
<name>A0A2K3DLM2_CHLRE</name>
<evidence type="ECO:0000313" key="2">
    <source>
        <dbReference type="EMBL" id="PNW81435.1"/>
    </source>
</evidence>
<dbReference type="KEGG" id="cre:CHLRE_07g355950v5"/>
<feature type="compositionally biased region" description="Polar residues" evidence="1">
    <location>
        <begin position="335"/>
        <end position="345"/>
    </location>
</feature>
<evidence type="ECO:0000256" key="1">
    <source>
        <dbReference type="SAM" id="MobiDB-lite"/>
    </source>
</evidence>
<dbReference type="OrthoDB" id="552884at2759"/>
<dbReference type="GeneID" id="5727604"/>
<accession>A0A2K3DLM2</accession>
<sequence length="570" mass="56523">MAQVQAVIADLASEYERSRRFLDDLEQSLKPPPLAPPPPPRQHAIDEDADVCLAAPAVAAAGDCDSSDSEVDEDAAAPVQIKTNKIASKLKSMFSRGSFLKARSAAPQAAAAPAAVASNGNGGDTAHRRTRRPSIVSIGLLGGGEAGSEDWSPLGCSRAAAGGMLPGRTASFHQGAGSAAGRSHLLLQQSTSGNNMPLRRGSLDLYSSSAAAAQQAALLASGRMSMEAKWGAAPLACGGGGGPMEPAPQQSARRMSGVLAHTPSLRAMSLTAAGGGRAGSGCDTGGADVGRLLPLLAGVASEVAAGDRRHQLLRGEESRGGPSDTDHNAEEAGSAFNSQQASPSQRHAVGAGMRRASFTLRREGMGGSEAAMPDGGTSYPAAASGMVSRTDSMRRNSLLAGASSVSQRSLAAATDEDSGVPSPAAAAMLHSPSMRARPGSVPSVPLVLQSPSGNAAPGSGRTSSMPQAALLPDITASNGLGRVDSGRRLSIGNYGSGALGHAGSGLVHGSSSSGGGGPGSPGGMGAAGAAAAGSPGATALRIASQRRMSSGPHALVPTGANGFQGTMHVI</sequence>
<feature type="compositionally biased region" description="Pro residues" evidence="1">
    <location>
        <begin position="30"/>
        <end position="41"/>
    </location>
</feature>
<feature type="region of interest" description="Disordered" evidence="1">
    <location>
        <begin position="22"/>
        <end position="49"/>
    </location>
</feature>
<proteinExistence type="predicted"/>
<dbReference type="Gramene" id="PNW81435">
    <property type="protein sequence ID" value="PNW81435"/>
    <property type="gene ID" value="CHLRE_07g355950v5"/>
</dbReference>
<feature type="region of interest" description="Disordered" evidence="1">
    <location>
        <begin position="505"/>
        <end position="531"/>
    </location>
</feature>
<evidence type="ECO:0000313" key="3">
    <source>
        <dbReference type="Proteomes" id="UP000006906"/>
    </source>
</evidence>
<dbReference type="AlphaFoldDB" id="A0A2K3DLM2"/>
<gene>
    <name evidence="2" type="ORF">CHLRE_07g355950v5</name>
</gene>
<dbReference type="EMBL" id="CM008968">
    <property type="protein sequence ID" value="PNW81435.1"/>
    <property type="molecule type" value="Genomic_DNA"/>
</dbReference>
<keyword evidence="3" id="KW-1185">Reference proteome</keyword>
<reference evidence="2 3" key="1">
    <citation type="journal article" date="2007" name="Science">
        <title>The Chlamydomonas genome reveals the evolution of key animal and plant functions.</title>
        <authorList>
            <person name="Merchant S.S."/>
            <person name="Prochnik S.E."/>
            <person name="Vallon O."/>
            <person name="Harris E.H."/>
            <person name="Karpowicz S.J."/>
            <person name="Witman G.B."/>
            <person name="Terry A."/>
            <person name="Salamov A."/>
            <person name="Fritz-Laylin L.K."/>
            <person name="Marechal-Drouard L."/>
            <person name="Marshall W.F."/>
            <person name="Qu L.H."/>
            <person name="Nelson D.R."/>
            <person name="Sanderfoot A.A."/>
            <person name="Spalding M.H."/>
            <person name="Kapitonov V.V."/>
            <person name="Ren Q."/>
            <person name="Ferris P."/>
            <person name="Lindquist E."/>
            <person name="Shapiro H."/>
            <person name="Lucas S.M."/>
            <person name="Grimwood J."/>
            <person name="Schmutz J."/>
            <person name="Cardol P."/>
            <person name="Cerutti H."/>
            <person name="Chanfreau G."/>
            <person name="Chen C.L."/>
            <person name="Cognat V."/>
            <person name="Croft M.T."/>
            <person name="Dent R."/>
            <person name="Dutcher S."/>
            <person name="Fernandez E."/>
            <person name="Fukuzawa H."/>
            <person name="Gonzalez-Ballester D."/>
            <person name="Gonzalez-Halphen D."/>
            <person name="Hallmann A."/>
            <person name="Hanikenne M."/>
            <person name="Hippler M."/>
            <person name="Inwood W."/>
            <person name="Jabbari K."/>
            <person name="Kalanon M."/>
            <person name="Kuras R."/>
            <person name="Lefebvre P.A."/>
            <person name="Lemaire S.D."/>
            <person name="Lobanov A.V."/>
            <person name="Lohr M."/>
            <person name="Manuell A."/>
            <person name="Meier I."/>
            <person name="Mets L."/>
            <person name="Mittag M."/>
            <person name="Mittelmeier T."/>
            <person name="Moroney J.V."/>
            <person name="Moseley J."/>
            <person name="Napoli C."/>
            <person name="Nedelcu A.M."/>
            <person name="Niyogi K."/>
            <person name="Novoselov S.V."/>
            <person name="Paulsen I.T."/>
            <person name="Pazour G."/>
            <person name="Purton S."/>
            <person name="Ral J.P."/>
            <person name="Riano-Pachon D.M."/>
            <person name="Riekhof W."/>
            <person name="Rymarquis L."/>
            <person name="Schroda M."/>
            <person name="Stern D."/>
            <person name="Umen J."/>
            <person name="Willows R."/>
            <person name="Wilson N."/>
            <person name="Zimmer S.L."/>
            <person name="Allmer J."/>
            <person name="Balk J."/>
            <person name="Bisova K."/>
            <person name="Chen C.J."/>
            <person name="Elias M."/>
            <person name="Gendler K."/>
            <person name="Hauser C."/>
            <person name="Lamb M.R."/>
            <person name="Ledford H."/>
            <person name="Long J.C."/>
            <person name="Minagawa J."/>
            <person name="Page M.D."/>
            <person name="Pan J."/>
            <person name="Pootakham W."/>
            <person name="Roje S."/>
            <person name="Rose A."/>
            <person name="Stahlberg E."/>
            <person name="Terauchi A.M."/>
            <person name="Yang P."/>
            <person name="Ball S."/>
            <person name="Bowler C."/>
            <person name="Dieckmann C.L."/>
            <person name="Gladyshev V.N."/>
            <person name="Green P."/>
            <person name="Jorgensen R."/>
            <person name="Mayfield S."/>
            <person name="Mueller-Roeber B."/>
            <person name="Rajamani S."/>
            <person name="Sayre R.T."/>
            <person name="Brokstein P."/>
            <person name="Dubchak I."/>
            <person name="Goodstein D."/>
            <person name="Hornick L."/>
            <person name="Huang Y.W."/>
            <person name="Jhaveri J."/>
            <person name="Luo Y."/>
            <person name="Martinez D."/>
            <person name="Ngau W.C."/>
            <person name="Otillar B."/>
            <person name="Poliakov A."/>
            <person name="Porter A."/>
            <person name="Szajkowski L."/>
            <person name="Werner G."/>
            <person name="Zhou K."/>
            <person name="Grigoriev I.V."/>
            <person name="Rokhsar D.S."/>
            <person name="Grossman A.R."/>
        </authorList>
    </citation>
    <scope>NUCLEOTIDE SEQUENCE [LARGE SCALE GENOMIC DNA]</scope>
    <source>
        <strain evidence="3">CC-503</strain>
    </source>
</reference>
<dbReference type="RefSeq" id="XP_042923222.1">
    <property type="nucleotide sequence ID" value="XM_043064654.1"/>
</dbReference>
<dbReference type="ExpressionAtlas" id="A0A2K3DLM2">
    <property type="expression patterns" value="baseline and differential"/>
</dbReference>
<feature type="compositionally biased region" description="Basic and acidic residues" evidence="1">
    <location>
        <begin position="308"/>
        <end position="330"/>
    </location>
</feature>
<dbReference type="InParanoid" id="A0A2K3DLM2"/>
<feature type="region of interest" description="Disordered" evidence="1">
    <location>
        <begin position="545"/>
        <end position="570"/>
    </location>
</feature>
<feature type="region of interest" description="Disordered" evidence="1">
    <location>
        <begin position="308"/>
        <end position="351"/>
    </location>
</feature>
<feature type="region of interest" description="Disordered" evidence="1">
    <location>
        <begin position="365"/>
        <end position="390"/>
    </location>
</feature>
<protein>
    <submittedName>
        <fullName evidence="2">Uncharacterized protein</fullName>
    </submittedName>
</protein>
<organism evidence="2 3">
    <name type="scientific">Chlamydomonas reinhardtii</name>
    <name type="common">Chlamydomonas smithii</name>
    <dbReference type="NCBI Taxonomy" id="3055"/>
    <lineage>
        <taxon>Eukaryota</taxon>
        <taxon>Viridiplantae</taxon>
        <taxon>Chlorophyta</taxon>
        <taxon>core chlorophytes</taxon>
        <taxon>Chlorophyceae</taxon>
        <taxon>CS clade</taxon>
        <taxon>Chlamydomonadales</taxon>
        <taxon>Chlamydomonadaceae</taxon>
        <taxon>Chlamydomonas</taxon>
    </lineage>
</organism>
<dbReference type="Proteomes" id="UP000006906">
    <property type="component" value="Chromosome 7"/>
</dbReference>